<dbReference type="InterPro" id="IPR017937">
    <property type="entry name" value="Thioredoxin_CS"/>
</dbReference>
<dbReference type="InterPro" id="IPR013766">
    <property type="entry name" value="Thioredoxin_domain"/>
</dbReference>
<dbReference type="PROSITE" id="PS51257">
    <property type="entry name" value="PROKAR_LIPOPROTEIN"/>
    <property type="match status" value="1"/>
</dbReference>
<evidence type="ECO:0000256" key="5">
    <source>
        <dbReference type="SAM" id="MobiDB-lite"/>
    </source>
</evidence>
<keyword evidence="4" id="KW-0676">Redox-active center</keyword>
<reference evidence="9" key="1">
    <citation type="journal article" date="2019" name="Int. J. Syst. Evol. Microbiol.">
        <title>The Global Catalogue of Microorganisms (GCM) 10K type strain sequencing project: providing services to taxonomists for standard genome sequencing and annotation.</title>
        <authorList>
            <consortium name="The Broad Institute Genomics Platform"/>
            <consortium name="The Broad Institute Genome Sequencing Center for Infectious Disease"/>
            <person name="Wu L."/>
            <person name="Ma J."/>
        </authorList>
    </citation>
    <scope>NUCLEOTIDE SEQUENCE [LARGE SCALE GENOMIC DNA]</scope>
    <source>
        <strain evidence="9">KCTC 42441</strain>
    </source>
</reference>
<name>A0ABV7XH16_9GAMM</name>
<keyword evidence="9" id="KW-1185">Reference proteome</keyword>
<protein>
    <submittedName>
        <fullName evidence="8">TlpA family protein disulfide reductase</fullName>
    </submittedName>
</protein>
<dbReference type="InterPro" id="IPR000866">
    <property type="entry name" value="AhpC/TSA"/>
</dbReference>
<keyword evidence="2" id="KW-0201">Cytochrome c-type biogenesis</keyword>
<dbReference type="Pfam" id="PF00578">
    <property type="entry name" value="AhpC-TSA"/>
    <property type="match status" value="1"/>
</dbReference>
<dbReference type="RefSeq" id="WP_386742069.1">
    <property type="nucleotide sequence ID" value="NZ_JBHRYA010000001.1"/>
</dbReference>
<dbReference type="PANTHER" id="PTHR42852:SF6">
    <property type="entry name" value="THIOL:DISULFIDE INTERCHANGE PROTEIN DSBE"/>
    <property type="match status" value="1"/>
</dbReference>
<evidence type="ECO:0000313" key="8">
    <source>
        <dbReference type="EMBL" id="MFC3715053.1"/>
    </source>
</evidence>
<dbReference type="InterPro" id="IPR036249">
    <property type="entry name" value="Thioredoxin-like_sf"/>
</dbReference>
<dbReference type="PROSITE" id="PS51352">
    <property type="entry name" value="THIOREDOXIN_2"/>
    <property type="match status" value="1"/>
</dbReference>
<organism evidence="8 9">
    <name type="scientific">Luteimonas soli</name>
    <dbReference type="NCBI Taxonomy" id="1648966"/>
    <lineage>
        <taxon>Bacteria</taxon>
        <taxon>Pseudomonadati</taxon>
        <taxon>Pseudomonadota</taxon>
        <taxon>Gammaproteobacteria</taxon>
        <taxon>Lysobacterales</taxon>
        <taxon>Lysobacteraceae</taxon>
        <taxon>Luteimonas</taxon>
    </lineage>
</organism>
<dbReference type="PANTHER" id="PTHR42852">
    <property type="entry name" value="THIOL:DISULFIDE INTERCHANGE PROTEIN DSBE"/>
    <property type="match status" value="1"/>
</dbReference>
<feature type="compositionally biased region" description="Low complexity" evidence="5">
    <location>
        <begin position="28"/>
        <end position="48"/>
    </location>
</feature>
<feature type="region of interest" description="Disordered" evidence="5">
    <location>
        <begin position="24"/>
        <end position="65"/>
    </location>
</feature>
<keyword evidence="6" id="KW-0732">Signal</keyword>
<dbReference type="PROSITE" id="PS00194">
    <property type="entry name" value="THIOREDOXIN_1"/>
    <property type="match status" value="1"/>
</dbReference>
<dbReference type="EMBL" id="JBHRYA010000001">
    <property type="protein sequence ID" value="MFC3715053.1"/>
    <property type="molecule type" value="Genomic_DNA"/>
</dbReference>
<dbReference type="SUPFAM" id="SSF52833">
    <property type="entry name" value="Thioredoxin-like"/>
    <property type="match status" value="1"/>
</dbReference>
<feature type="chain" id="PRO_5046203498" evidence="6">
    <location>
        <begin position="24"/>
        <end position="207"/>
    </location>
</feature>
<feature type="domain" description="Thioredoxin" evidence="7">
    <location>
        <begin position="34"/>
        <end position="193"/>
    </location>
</feature>
<dbReference type="CDD" id="cd02966">
    <property type="entry name" value="TlpA_like_family"/>
    <property type="match status" value="1"/>
</dbReference>
<evidence type="ECO:0000256" key="6">
    <source>
        <dbReference type="SAM" id="SignalP"/>
    </source>
</evidence>
<accession>A0ABV7XH16</accession>
<sequence length="207" mass="21810">MKHRHLMTALGLAVALAACKPAADEAKAPAADATPPAQPAPAEVAGPEAPDDADTAGKPDMPSLRVTTLDDKPYDLADHRGNWVVVNFWATWCAPCLKEMPELSALDAMREHVEVIGLAYEDIKPVELRTFLEKHPVVYPIAIVDVYDPPADFATPRGLPMTYLIAPGGKVAKRFLGPVTAKEIEGAIAAAGGPAIDAAVDTESAEG</sequence>
<comment type="subcellular location">
    <subcellularLocation>
        <location evidence="1">Cell envelope</location>
    </subcellularLocation>
</comment>
<evidence type="ECO:0000256" key="3">
    <source>
        <dbReference type="ARBA" id="ARBA00023157"/>
    </source>
</evidence>
<evidence type="ECO:0000256" key="1">
    <source>
        <dbReference type="ARBA" id="ARBA00004196"/>
    </source>
</evidence>
<dbReference type="InterPro" id="IPR050553">
    <property type="entry name" value="Thioredoxin_ResA/DsbE_sf"/>
</dbReference>
<evidence type="ECO:0000256" key="4">
    <source>
        <dbReference type="ARBA" id="ARBA00023284"/>
    </source>
</evidence>
<evidence type="ECO:0000313" key="9">
    <source>
        <dbReference type="Proteomes" id="UP001595705"/>
    </source>
</evidence>
<proteinExistence type="predicted"/>
<dbReference type="Gene3D" id="3.40.30.10">
    <property type="entry name" value="Glutaredoxin"/>
    <property type="match status" value="1"/>
</dbReference>
<feature type="signal peptide" evidence="6">
    <location>
        <begin position="1"/>
        <end position="23"/>
    </location>
</feature>
<evidence type="ECO:0000259" key="7">
    <source>
        <dbReference type="PROSITE" id="PS51352"/>
    </source>
</evidence>
<keyword evidence="3" id="KW-1015">Disulfide bond</keyword>
<gene>
    <name evidence="8" type="ORF">ACFONC_02655</name>
</gene>
<evidence type="ECO:0000256" key="2">
    <source>
        <dbReference type="ARBA" id="ARBA00022748"/>
    </source>
</evidence>
<dbReference type="Proteomes" id="UP001595705">
    <property type="component" value="Unassembled WGS sequence"/>
</dbReference>
<comment type="caution">
    <text evidence="8">The sequence shown here is derived from an EMBL/GenBank/DDBJ whole genome shotgun (WGS) entry which is preliminary data.</text>
</comment>